<name>A0ABQ9GB62_9NEOP</name>
<evidence type="ECO:0000313" key="2">
    <source>
        <dbReference type="Proteomes" id="UP001159363"/>
    </source>
</evidence>
<gene>
    <name evidence="1" type="ORF">PR048_028652</name>
</gene>
<sequence>MDTTVLTDHKALCHLNTCKLLHGRITWWILASQEYNLIIEHVPGKAQIVMDALSRDRADIQGTQAKEFQIRSLREHMKQVDTGLWEITVQLKTEIREDSLLQKVAQELEPYFCRDIIKNKFMIKDEYLLKMLALLVQNGFYAYPIISGRKLVSACIVNVDIMRLRRQ</sequence>
<keyword evidence="2" id="KW-1185">Reference proteome</keyword>
<protein>
    <recommendedName>
        <fullName evidence="3">Reverse transcriptase RNase H-like domain-containing protein</fullName>
    </recommendedName>
</protein>
<dbReference type="EMBL" id="JARBHB010000013">
    <property type="protein sequence ID" value="KAJ8869659.1"/>
    <property type="molecule type" value="Genomic_DNA"/>
</dbReference>
<comment type="caution">
    <text evidence="1">The sequence shown here is derived from an EMBL/GenBank/DDBJ whole genome shotgun (WGS) entry which is preliminary data.</text>
</comment>
<reference evidence="1 2" key="1">
    <citation type="submission" date="2023-02" db="EMBL/GenBank/DDBJ databases">
        <title>LHISI_Scaffold_Assembly.</title>
        <authorList>
            <person name="Stuart O.P."/>
            <person name="Cleave R."/>
            <person name="Magrath M.J.L."/>
            <person name="Mikheyev A.S."/>
        </authorList>
    </citation>
    <scope>NUCLEOTIDE SEQUENCE [LARGE SCALE GENOMIC DNA]</scope>
    <source>
        <strain evidence="1">Daus_M_001</strain>
        <tissue evidence="1">Leg muscle</tissue>
    </source>
</reference>
<proteinExistence type="predicted"/>
<evidence type="ECO:0000313" key="1">
    <source>
        <dbReference type="EMBL" id="KAJ8869659.1"/>
    </source>
</evidence>
<organism evidence="1 2">
    <name type="scientific">Dryococelus australis</name>
    <dbReference type="NCBI Taxonomy" id="614101"/>
    <lineage>
        <taxon>Eukaryota</taxon>
        <taxon>Metazoa</taxon>
        <taxon>Ecdysozoa</taxon>
        <taxon>Arthropoda</taxon>
        <taxon>Hexapoda</taxon>
        <taxon>Insecta</taxon>
        <taxon>Pterygota</taxon>
        <taxon>Neoptera</taxon>
        <taxon>Polyneoptera</taxon>
        <taxon>Phasmatodea</taxon>
        <taxon>Verophasmatodea</taxon>
        <taxon>Anareolatae</taxon>
        <taxon>Phasmatidae</taxon>
        <taxon>Eurycanthinae</taxon>
        <taxon>Dryococelus</taxon>
    </lineage>
</organism>
<dbReference type="Proteomes" id="UP001159363">
    <property type="component" value="Chromosome 12"/>
</dbReference>
<accession>A0ABQ9GB62</accession>
<evidence type="ECO:0008006" key="3">
    <source>
        <dbReference type="Google" id="ProtNLM"/>
    </source>
</evidence>